<proteinExistence type="predicted"/>
<organism evidence="1 2">
    <name type="scientific">Rhodococcus spelaei</name>
    <dbReference type="NCBI Taxonomy" id="2546320"/>
    <lineage>
        <taxon>Bacteria</taxon>
        <taxon>Bacillati</taxon>
        <taxon>Actinomycetota</taxon>
        <taxon>Actinomycetes</taxon>
        <taxon>Mycobacteriales</taxon>
        <taxon>Nocardiaceae</taxon>
        <taxon>Rhodococcus</taxon>
    </lineage>
</organism>
<dbReference type="EMBL" id="VIGH01000004">
    <property type="protein sequence ID" value="TQF69084.1"/>
    <property type="molecule type" value="Genomic_DNA"/>
</dbReference>
<name>A0A541B9T7_9NOCA</name>
<keyword evidence="2" id="KW-1185">Reference proteome</keyword>
<gene>
    <name evidence="1" type="ORF">FK531_09935</name>
</gene>
<accession>A0A541B9T7</accession>
<dbReference type="Proteomes" id="UP000316256">
    <property type="component" value="Unassembled WGS sequence"/>
</dbReference>
<evidence type="ECO:0000313" key="2">
    <source>
        <dbReference type="Proteomes" id="UP000316256"/>
    </source>
</evidence>
<sequence>MTSPAAGFVVAGAAEVVEVPVESLPAQAAIRPLSPTVPPSARARRLLTRARLRSMSLFTFDSDQSR</sequence>
<evidence type="ECO:0000313" key="1">
    <source>
        <dbReference type="EMBL" id="TQF69084.1"/>
    </source>
</evidence>
<dbReference type="AlphaFoldDB" id="A0A541B9T7"/>
<comment type="caution">
    <text evidence="1">The sequence shown here is derived from an EMBL/GenBank/DDBJ whole genome shotgun (WGS) entry which is preliminary data.</text>
</comment>
<protein>
    <submittedName>
        <fullName evidence="1">Uncharacterized protein</fullName>
    </submittedName>
</protein>
<reference evidence="1 2" key="1">
    <citation type="submission" date="2019-06" db="EMBL/GenBank/DDBJ databases">
        <title>Rhodococcus spaelei sp. nov., isolated from a cave.</title>
        <authorList>
            <person name="Lee S.D."/>
        </authorList>
    </citation>
    <scope>NUCLEOTIDE SEQUENCE [LARGE SCALE GENOMIC DNA]</scope>
    <source>
        <strain evidence="1 2">C9-5</strain>
    </source>
</reference>